<sequence length="181" mass="20890">MSRVVTITGYKPFELGVFSSSHPGIDYIKKGIKRRLLSFIEQGGEWVLISGQLGVELWSAEVVLDLQLEYPDLKLAILTPFLHQEENWNEENKEFYEFICGSADFFDSISKKKYENPAQFRAKNQIFMAKSDSMIIVYDENNEGTPQYMYKLAQKKAETGNYPVDVITMDDLQEIVNEDSY</sequence>
<dbReference type="Proteomes" id="UP000182762">
    <property type="component" value="Unassembled WGS sequence"/>
</dbReference>
<dbReference type="Gene3D" id="3.40.50.450">
    <property type="match status" value="1"/>
</dbReference>
<dbReference type="SUPFAM" id="SSF102405">
    <property type="entry name" value="MCP/YpsA-like"/>
    <property type="match status" value="1"/>
</dbReference>
<dbReference type="GeneID" id="93709953"/>
<keyword evidence="3" id="KW-1185">Reference proteome</keyword>
<dbReference type="PANTHER" id="PTHR38440">
    <property type="entry name" value="UPF0398 PROTEIN YPSA"/>
    <property type="match status" value="1"/>
</dbReference>
<dbReference type="EMBL" id="FOXX01000002">
    <property type="protein sequence ID" value="SFQ39021.1"/>
    <property type="molecule type" value="Genomic_DNA"/>
</dbReference>
<evidence type="ECO:0000256" key="1">
    <source>
        <dbReference type="HAMAP-Rule" id="MF_01575"/>
    </source>
</evidence>
<dbReference type="NCBIfam" id="NF010181">
    <property type="entry name" value="PRK13660.1"/>
    <property type="match status" value="1"/>
</dbReference>
<accession>A0A1I5Y467</accession>
<dbReference type="PIRSF" id="PIRSF021290">
    <property type="entry name" value="DUF1273"/>
    <property type="match status" value="1"/>
</dbReference>
<dbReference type="HAMAP" id="MF_01575">
    <property type="entry name" value="UPF0398"/>
    <property type="match status" value="1"/>
</dbReference>
<dbReference type="Pfam" id="PF06908">
    <property type="entry name" value="YpsA"/>
    <property type="match status" value="1"/>
</dbReference>
<reference evidence="2 3" key="1">
    <citation type="submission" date="2016-10" db="EMBL/GenBank/DDBJ databases">
        <authorList>
            <person name="Varghese N."/>
            <person name="Submissions S."/>
        </authorList>
    </citation>
    <scope>NUCLEOTIDE SEQUENCE [LARGE SCALE GENOMIC DNA]</scope>
    <source>
        <strain evidence="2 3">DSM 13796</strain>
    </source>
</reference>
<organism evidence="2 3">
    <name type="scientific">Priestia endophytica DSM 13796</name>
    <dbReference type="NCBI Taxonomy" id="1121089"/>
    <lineage>
        <taxon>Bacteria</taxon>
        <taxon>Bacillati</taxon>
        <taxon>Bacillota</taxon>
        <taxon>Bacilli</taxon>
        <taxon>Bacillales</taxon>
        <taxon>Bacillaceae</taxon>
        <taxon>Priestia</taxon>
    </lineage>
</organism>
<dbReference type="InterPro" id="IPR010697">
    <property type="entry name" value="YspA"/>
</dbReference>
<protein>
    <recommendedName>
        <fullName evidence="1">UPF0398 protein SAMN02745910_01228</fullName>
    </recommendedName>
</protein>
<comment type="caution">
    <text evidence="2">The sequence shown here is derived from an EMBL/GenBank/DDBJ whole genome shotgun (WGS) entry which is preliminary data.</text>
</comment>
<evidence type="ECO:0000313" key="2">
    <source>
        <dbReference type="EMBL" id="SFQ39021.1"/>
    </source>
</evidence>
<comment type="similarity">
    <text evidence="1">Belongs to the UPF0398 family.</text>
</comment>
<dbReference type="RefSeq" id="WP_061803658.1">
    <property type="nucleotide sequence ID" value="NZ_FOXX01000002.1"/>
</dbReference>
<dbReference type="PANTHER" id="PTHR38440:SF1">
    <property type="entry name" value="UPF0398 PROTEIN SPR0331"/>
    <property type="match status" value="1"/>
</dbReference>
<evidence type="ECO:0000313" key="3">
    <source>
        <dbReference type="Proteomes" id="UP000182762"/>
    </source>
</evidence>
<gene>
    <name evidence="2" type="ORF">SAMN02745910_01228</name>
</gene>
<proteinExistence type="inferred from homology"/>
<name>A0A1I5Y467_9BACI</name>